<evidence type="ECO:0000256" key="7">
    <source>
        <dbReference type="SAM" id="MobiDB-lite"/>
    </source>
</evidence>
<comment type="caution">
    <text evidence="9">The sequence shown here is derived from an EMBL/GenBank/DDBJ whole genome shotgun (WGS) entry which is preliminary data.</text>
</comment>
<accession>A0A507AYR9</accession>
<keyword evidence="8" id="KW-1133">Transmembrane helix</keyword>
<dbReference type="FunCoup" id="A0A507AYR9">
    <property type="interactions" value="135"/>
</dbReference>
<dbReference type="GO" id="GO:0005741">
    <property type="term" value="C:mitochondrial outer membrane"/>
    <property type="evidence" value="ECO:0007669"/>
    <property type="project" value="TreeGrafter"/>
</dbReference>
<keyword evidence="5" id="KW-0443">Lipid metabolism</keyword>
<dbReference type="SUPFAM" id="SSF51735">
    <property type="entry name" value="NAD(P)-binding Rossmann-fold domains"/>
    <property type="match status" value="1"/>
</dbReference>
<evidence type="ECO:0000256" key="6">
    <source>
        <dbReference type="ARBA" id="ARBA00023593"/>
    </source>
</evidence>
<evidence type="ECO:0000256" key="1">
    <source>
        <dbReference type="ARBA" id="ARBA00022516"/>
    </source>
</evidence>
<evidence type="ECO:0000313" key="10">
    <source>
        <dbReference type="Proteomes" id="UP000319257"/>
    </source>
</evidence>
<sequence>MAAPWDKAPPEDQWFVLVTGANSGVGLGIGQRLIDDFLAQRSASSHLILIITTRSSRKSQETVYSLRKHAKRTVESSTVLRSRIGPSYRPADALRRIHILSIQLDLCTLPSVYKAADQLINGALSSPSDDPAFEPLDSVRIPRLDSAIFNAGMGGWTGLNWLLVFKCILTTGLIQSFTYPTFKDSTGGLLVDPLDGKPTTLAKAKSSDRLMGEVFCANVFGHYIFGHELLPLLGRTADSKLPPGRIIWESSVEAFSWDNHSLDDFQGLRTIAAYESTKRLTDVLALTADLPGVRPYSAPYFRCSDSDSGNKNKNKDKNEKIEIAVPPRHYLAHPGVVVTTMFPLNVFLFYAYKLAMYIARWLGSPWHTVRAYTGAAAPVWLALQPQPFLDAVRAERAKWGSGASRWAGASLVKKSEVEGWGWEGAVVAEGALERDDGEEEEEEETGLMRKRVGRKSGAADTTRERLEEFEALGAQCWREMERLRGDWEERLGAHREGS</sequence>
<dbReference type="InParanoid" id="A0A507AYR9"/>
<dbReference type="AlphaFoldDB" id="A0A507AYR9"/>
<dbReference type="PANTHER" id="PTHR43647">
    <property type="entry name" value="DEHYDROGENASE"/>
    <property type="match status" value="1"/>
</dbReference>
<reference evidence="9 10" key="1">
    <citation type="submission" date="2019-06" db="EMBL/GenBank/DDBJ databases">
        <title>Draft genome sequence of the filamentous fungus Phialemoniopsis curvata isolated from diesel fuel.</title>
        <authorList>
            <person name="Varaljay V.A."/>
            <person name="Lyon W.J."/>
            <person name="Crouch A.L."/>
            <person name="Drake C.E."/>
            <person name="Hollomon J.M."/>
            <person name="Nadeau L.J."/>
            <person name="Nunn H.S."/>
            <person name="Stevenson B.S."/>
            <person name="Bojanowski C.L."/>
            <person name="Crookes-Goodson W.J."/>
        </authorList>
    </citation>
    <scope>NUCLEOTIDE SEQUENCE [LARGE SCALE GENOMIC DNA]</scope>
    <source>
        <strain evidence="9 10">D216</strain>
    </source>
</reference>
<dbReference type="GO" id="GO:0000253">
    <property type="term" value="F:3-beta-hydroxysteroid 3-dehydrogenase (NADP+) activity"/>
    <property type="evidence" value="ECO:0007669"/>
    <property type="project" value="TreeGrafter"/>
</dbReference>
<keyword evidence="1" id="KW-0444">Lipid biosynthesis</keyword>
<evidence type="ECO:0000313" key="9">
    <source>
        <dbReference type="EMBL" id="TPX10169.1"/>
    </source>
</evidence>
<evidence type="ECO:0000256" key="4">
    <source>
        <dbReference type="ARBA" id="ARBA00023002"/>
    </source>
</evidence>
<evidence type="ECO:0000256" key="8">
    <source>
        <dbReference type="SAM" id="Phobius"/>
    </source>
</evidence>
<dbReference type="Proteomes" id="UP000319257">
    <property type="component" value="Unassembled WGS sequence"/>
</dbReference>
<protein>
    <recommendedName>
        <fullName evidence="11">3-keto-steroid reductase</fullName>
    </recommendedName>
</protein>
<keyword evidence="3" id="KW-0752">Steroid biosynthesis</keyword>
<comment type="similarity">
    <text evidence="6">Belongs to the short-chain dehydrogenases/reductases (SDR) family. ERG27 subfamily.</text>
</comment>
<dbReference type="InterPro" id="IPR036291">
    <property type="entry name" value="NAD(P)-bd_dom_sf"/>
</dbReference>
<evidence type="ECO:0000256" key="3">
    <source>
        <dbReference type="ARBA" id="ARBA00022955"/>
    </source>
</evidence>
<keyword evidence="4" id="KW-0560">Oxidoreductase</keyword>
<dbReference type="PANTHER" id="PTHR43647:SF1">
    <property type="entry name" value="3-KETO-STEROID REDUCTASE ERG27"/>
    <property type="match status" value="1"/>
</dbReference>
<evidence type="ECO:0000256" key="2">
    <source>
        <dbReference type="ARBA" id="ARBA00022857"/>
    </source>
</evidence>
<dbReference type="EMBL" id="SKBQ01000005">
    <property type="protein sequence ID" value="TPX10169.1"/>
    <property type="molecule type" value="Genomic_DNA"/>
</dbReference>
<feature type="compositionally biased region" description="Acidic residues" evidence="7">
    <location>
        <begin position="435"/>
        <end position="445"/>
    </location>
</feature>
<dbReference type="GeneID" id="41968813"/>
<dbReference type="OrthoDB" id="9989144at2759"/>
<evidence type="ECO:0000256" key="5">
    <source>
        <dbReference type="ARBA" id="ARBA00023098"/>
    </source>
</evidence>
<dbReference type="RefSeq" id="XP_030991880.1">
    <property type="nucleotide sequence ID" value="XM_031135437.1"/>
</dbReference>
<name>A0A507AYR9_9PEZI</name>
<evidence type="ECO:0008006" key="11">
    <source>
        <dbReference type="Google" id="ProtNLM"/>
    </source>
</evidence>
<keyword evidence="10" id="KW-1185">Reference proteome</keyword>
<dbReference type="InterPro" id="IPR051593">
    <property type="entry name" value="Ergosterol_Biosynth_ERG27"/>
</dbReference>
<dbReference type="STRING" id="1093900.A0A507AYR9"/>
<dbReference type="GO" id="GO:0005811">
    <property type="term" value="C:lipid droplet"/>
    <property type="evidence" value="ECO:0007669"/>
    <property type="project" value="TreeGrafter"/>
</dbReference>
<dbReference type="GO" id="GO:0006696">
    <property type="term" value="P:ergosterol biosynthetic process"/>
    <property type="evidence" value="ECO:0007669"/>
    <property type="project" value="TreeGrafter"/>
</dbReference>
<feature type="region of interest" description="Disordered" evidence="7">
    <location>
        <begin position="432"/>
        <end position="464"/>
    </location>
</feature>
<keyword evidence="2" id="KW-0521">NADP</keyword>
<gene>
    <name evidence="9" type="ORF">E0L32_001366</name>
</gene>
<dbReference type="Gene3D" id="3.40.50.720">
    <property type="entry name" value="NAD(P)-binding Rossmann-like Domain"/>
    <property type="match status" value="1"/>
</dbReference>
<feature type="transmembrane region" description="Helical" evidence="8">
    <location>
        <begin position="330"/>
        <end position="352"/>
    </location>
</feature>
<proteinExistence type="inferred from homology"/>
<keyword evidence="8" id="KW-0472">Membrane</keyword>
<dbReference type="GO" id="GO:0005789">
    <property type="term" value="C:endoplasmic reticulum membrane"/>
    <property type="evidence" value="ECO:0007669"/>
    <property type="project" value="TreeGrafter"/>
</dbReference>
<keyword evidence="8" id="KW-0812">Transmembrane</keyword>
<organism evidence="9 10">
    <name type="scientific">Thyridium curvatum</name>
    <dbReference type="NCBI Taxonomy" id="1093900"/>
    <lineage>
        <taxon>Eukaryota</taxon>
        <taxon>Fungi</taxon>
        <taxon>Dikarya</taxon>
        <taxon>Ascomycota</taxon>
        <taxon>Pezizomycotina</taxon>
        <taxon>Sordariomycetes</taxon>
        <taxon>Sordariomycetidae</taxon>
        <taxon>Thyridiales</taxon>
        <taxon>Thyridiaceae</taxon>
        <taxon>Thyridium</taxon>
    </lineage>
</organism>